<proteinExistence type="predicted"/>
<evidence type="ECO:0000256" key="1">
    <source>
        <dbReference type="SAM" id="SignalP"/>
    </source>
</evidence>
<protein>
    <recommendedName>
        <fullName evidence="4">Lipocalin-like domain-containing protein</fullName>
    </recommendedName>
</protein>
<feature type="signal peptide" evidence="1">
    <location>
        <begin position="1"/>
        <end position="23"/>
    </location>
</feature>
<evidence type="ECO:0000313" key="3">
    <source>
        <dbReference type="Proteomes" id="UP000719267"/>
    </source>
</evidence>
<keyword evidence="1" id="KW-0732">Signal</keyword>
<feature type="chain" id="PRO_5045168110" description="Lipocalin-like domain-containing protein" evidence="1">
    <location>
        <begin position="24"/>
        <end position="160"/>
    </location>
</feature>
<name>A0ABS6VZ54_9FLAO</name>
<dbReference type="RefSeq" id="WP_219038860.1">
    <property type="nucleotide sequence ID" value="NZ_JAHWDF010000002.1"/>
</dbReference>
<accession>A0ABS6VZ54</accession>
<dbReference type="Proteomes" id="UP000719267">
    <property type="component" value="Unassembled WGS sequence"/>
</dbReference>
<dbReference type="EMBL" id="JAHWDF010000002">
    <property type="protein sequence ID" value="MBW2960572.1"/>
    <property type="molecule type" value="Genomic_DNA"/>
</dbReference>
<evidence type="ECO:0000313" key="2">
    <source>
        <dbReference type="EMBL" id="MBW2960572.1"/>
    </source>
</evidence>
<keyword evidence="3" id="KW-1185">Reference proteome</keyword>
<organism evidence="2 3">
    <name type="scientific">Mesonia aestuariivivens</name>
    <dbReference type="NCBI Taxonomy" id="2796128"/>
    <lineage>
        <taxon>Bacteria</taxon>
        <taxon>Pseudomonadati</taxon>
        <taxon>Bacteroidota</taxon>
        <taxon>Flavobacteriia</taxon>
        <taxon>Flavobacteriales</taxon>
        <taxon>Flavobacteriaceae</taxon>
        <taxon>Mesonia</taxon>
    </lineage>
</organism>
<reference evidence="2 3" key="1">
    <citation type="submission" date="2021-07" db="EMBL/GenBank/DDBJ databases">
        <title>Mesonia aestuariivivens sp. nov., isolated from a tidal flat.</title>
        <authorList>
            <person name="Kim Y.-O."/>
            <person name="Yoon J.-H."/>
        </authorList>
    </citation>
    <scope>NUCLEOTIDE SEQUENCE [LARGE SCALE GENOMIC DNA]</scope>
    <source>
        <strain evidence="2 3">JHPTF-M18</strain>
    </source>
</reference>
<evidence type="ECO:0008006" key="4">
    <source>
        <dbReference type="Google" id="ProtNLM"/>
    </source>
</evidence>
<gene>
    <name evidence="2" type="ORF">KW502_02005</name>
</gene>
<sequence length="160" mass="18419">MILKQIKTILLFSLFFYGAFTNAQTKEFVGSYTYSKMEFAEQMHILDSNRFSWKQVYGARDIDLRGKWIIKGDTLIATLDPIPDNKNPGELEAVLTPSGNLSFTKFNDKSTVEPYIFKRSEYNLSQDVAEKLAQPINHSKLIASKKSPLERQNEKAKKRF</sequence>
<comment type="caution">
    <text evidence="2">The sequence shown here is derived from an EMBL/GenBank/DDBJ whole genome shotgun (WGS) entry which is preliminary data.</text>
</comment>